<reference evidence="7 8" key="1">
    <citation type="submission" date="2018-06" db="EMBL/GenBank/DDBJ databases">
        <authorList>
            <consortium name="Pathogen Informatics"/>
            <person name="Doyle S."/>
        </authorList>
    </citation>
    <scope>NUCLEOTIDE SEQUENCE [LARGE SCALE GENOMIC DNA]</scope>
    <source>
        <strain evidence="7 8">NCTC10684</strain>
    </source>
</reference>
<feature type="transmembrane region" description="Helical" evidence="6">
    <location>
        <begin position="120"/>
        <end position="149"/>
    </location>
</feature>
<dbReference type="OrthoDB" id="145485at2"/>
<dbReference type="AlphaFoldDB" id="A0A380WNI6"/>
<evidence type="ECO:0000313" key="8">
    <source>
        <dbReference type="Proteomes" id="UP000254701"/>
    </source>
</evidence>
<feature type="transmembrane region" description="Helical" evidence="6">
    <location>
        <begin position="7"/>
        <end position="24"/>
    </location>
</feature>
<keyword evidence="3 6" id="KW-0812">Transmembrane</keyword>
<proteinExistence type="predicted"/>
<dbReference type="EMBL" id="UFSM01000001">
    <property type="protein sequence ID" value="SUU90507.1"/>
    <property type="molecule type" value="Genomic_DNA"/>
</dbReference>
<protein>
    <submittedName>
        <fullName evidence="7">Inner membrane protein ybhN</fullName>
    </submittedName>
</protein>
<evidence type="ECO:0000313" key="7">
    <source>
        <dbReference type="EMBL" id="SUU90507.1"/>
    </source>
</evidence>
<evidence type="ECO:0000256" key="3">
    <source>
        <dbReference type="ARBA" id="ARBA00022692"/>
    </source>
</evidence>
<gene>
    <name evidence="7" type="primary">ybhN</name>
    <name evidence="7" type="ORF">NCTC10684_03764</name>
</gene>
<evidence type="ECO:0000256" key="5">
    <source>
        <dbReference type="ARBA" id="ARBA00023136"/>
    </source>
</evidence>
<evidence type="ECO:0000256" key="6">
    <source>
        <dbReference type="SAM" id="Phobius"/>
    </source>
</evidence>
<dbReference type="RefSeq" id="WP_115732489.1">
    <property type="nucleotide sequence ID" value="NZ_BAAAVY010000002.1"/>
</dbReference>
<feature type="transmembrane region" description="Helical" evidence="6">
    <location>
        <begin position="202"/>
        <end position="224"/>
    </location>
</feature>
<evidence type="ECO:0000256" key="2">
    <source>
        <dbReference type="ARBA" id="ARBA00022475"/>
    </source>
</evidence>
<keyword evidence="5 6" id="KW-0472">Membrane</keyword>
<dbReference type="Pfam" id="PF03706">
    <property type="entry name" value="LPG_synthase_TM"/>
    <property type="match status" value="1"/>
</dbReference>
<organism evidence="7 8">
    <name type="scientific">Aminobacter aminovorans</name>
    <name type="common">Chelatobacter heintzii</name>
    <dbReference type="NCBI Taxonomy" id="83263"/>
    <lineage>
        <taxon>Bacteria</taxon>
        <taxon>Pseudomonadati</taxon>
        <taxon>Pseudomonadota</taxon>
        <taxon>Alphaproteobacteria</taxon>
        <taxon>Hyphomicrobiales</taxon>
        <taxon>Phyllobacteriaceae</taxon>
        <taxon>Aminobacter</taxon>
    </lineage>
</organism>
<dbReference type="GO" id="GO:0005886">
    <property type="term" value="C:plasma membrane"/>
    <property type="evidence" value="ECO:0007669"/>
    <property type="project" value="UniProtKB-SubCell"/>
</dbReference>
<keyword evidence="4 6" id="KW-1133">Transmembrane helix</keyword>
<evidence type="ECO:0000256" key="1">
    <source>
        <dbReference type="ARBA" id="ARBA00004651"/>
    </source>
</evidence>
<feature type="transmembrane region" description="Helical" evidence="6">
    <location>
        <begin position="44"/>
        <end position="64"/>
    </location>
</feature>
<feature type="transmembrane region" description="Helical" evidence="6">
    <location>
        <begin position="76"/>
        <end position="100"/>
    </location>
</feature>
<evidence type="ECO:0000256" key="4">
    <source>
        <dbReference type="ARBA" id="ARBA00022989"/>
    </source>
</evidence>
<sequence>MRIKDLIWPVIGLGAVAVSAWLLYNEWREISLDDVWSGLVAIPLHGWILSALSSVVAYAALAGYDHIALLHLRKRVSWFFVTACSFTTYALSHNIGGSVFSGAVIRYRAYASKGLSGQDVGVLVGICWFTFVLSSVFVGAVVILLEPGLLDRYTEGSHEGWWIALGIAMLASVAAYVFGSWLHLKPLAIRSFRLYYPSLPIVARQLIIGPLEILAAAAIIYFALPTENNPGYLIVLGIFLVSFAVAQASHAPGGLGVLEVVFLTGLPEMDPATVLAALLVFRLFYLIIPLILGIVAVLAFEHSQFGRSGNTDKR</sequence>
<keyword evidence="2" id="KW-1003">Cell membrane</keyword>
<feature type="transmembrane region" description="Helical" evidence="6">
    <location>
        <begin position="231"/>
        <end position="252"/>
    </location>
</feature>
<dbReference type="InterPro" id="IPR022791">
    <property type="entry name" value="L-PG_synthase/AglD"/>
</dbReference>
<dbReference type="Proteomes" id="UP000254701">
    <property type="component" value="Unassembled WGS sequence"/>
</dbReference>
<feature type="transmembrane region" description="Helical" evidence="6">
    <location>
        <begin position="161"/>
        <end position="182"/>
    </location>
</feature>
<feature type="transmembrane region" description="Helical" evidence="6">
    <location>
        <begin position="272"/>
        <end position="300"/>
    </location>
</feature>
<accession>A0A380WNI6</accession>
<comment type="subcellular location">
    <subcellularLocation>
        <location evidence="1">Cell membrane</location>
        <topology evidence="1">Multi-pass membrane protein</topology>
    </subcellularLocation>
</comment>
<name>A0A380WNI6_AMIAI</name>